<dbReference type="EMBL" id="WAJR01000029">
    <property type="protein sequence ID" value="KAB1637386.1"/>
    <property type="molecule type" value="Genomic_DNA"/>
</dbReference>
<gene>
    <name evidence="1" type="ORF">F8C90_09160</name>
</gene>
<evidence type="ECO:0000313" key="1">
    <source>
        <dbReference type="EMBL" id="KAB1637386.1"/>
    </source>
</evidence>
<comment type="caution">
    <text evidence="1">The sequence shown here is derived from an EMBL/GenBank/DDBJ whole genome shotgun (WGS) entry which is preliminary data.</text>
</comment>
<dbReference type="Proteomes" id="UP000468668">
    <property type="component" value="Unassembled WGS sequence"/>
</dbReference>
<sequence>MKDGEGRRRRAHKRYVDVFMRLTDEGRFDPLIVMWPDGRAFPITEVLDRGSFGPAYRGVSTARYRVRVGSHVTNLFLERHVFDATLGKPPVVRWWVEAYG</sequence>
<keyword evidence="2" id="KW-1185">Reference proteome</keyword>
<protein>
    <submittedName>
        <fullName evidence="1">Uncharacterized protein</fullName>
    </submittedName>
</protein>
<name>A0A6N6NKL6_9ACTN</name>
<evidence type="ECO:0000313" key="2">
    <source>
        <dbReference type="Proteomes" id="UP000468668"/>
    </source>
</evidence>
<dbReference type="OrthoDB" id="1683857at2"/>
<dbReference type="AlphaFoldDB" id="A0A6N6NKL6"/>
<proteinExistence type="predicted"/>
<organism evidence="1 2">
    <name type="scientific">Ellagibacter isourolithinifaciens</name>
    <dbReference type="NCBI Taxonomy" id="2137581"/>
    <lineage>
        <taxon>Bacteria</taxon>
        <taxon>Bacillati</taxon>
        <taxon>Actinomycetota</taxon>
        <taxon>Coriobacteriia</taxon>
        <taxon>Eggerthellales</taxon>
        <taxon>Eggerthellaceae</taxon>
        <taxon>Ellagibacter</taxon>
    </lineage>
</organism>
<dbReference type="RefSeq" id="WP_158050221.1">
    <property type="nucleotide sequence ID" value="NZ_DBEYOF010000010.1"/>
</dbReference>
<accession>A0A6N6NKL6</accession>
<reference evidence="1 2" key="1">
    <citation type="submission" date="2019-09" db="EMBL/GenBank/DDBJ databases">
        <title>Whole genome shotgun sequencing (WGS) of Ellagibacter isourolithinifaciens DSM 104140(T) and Adlercreutzia muris DSM 29508(T).</title>
        <authorList>
            <person name="Stoll D.A."/>
            <person name="Danylec N."/>
            <person name="Huch M."/>
        </authorList>
    </citation>
    <scope>NUCLEOTIDE SEQUENCE [LARGE SCALE GENOMIC DNA]</scope>
    <source>
        <strain evidence="1 2">DSM 104140</strain>
    </source>
</reference>